<keyword evidence="6" id="KW-1185">Reference proteome</keyword>
<evidence type="ECO:0000313" key="5">
    <source>
        <dbReference type="EMBL" id="QDT33233.1"/>
    </source>
</evidence>
<keyword evidence="1" id="KW-0540">Nuclease</keyword>
<dbReference type="Pfam" id="PF00565">
    <property type="entry name" value="SNase"/>
    <property type="match status" value="1"/>
</dbReference>
<evidence type="ECO:0000259" key="4">
    <source>
        <dbReference type="PROSITE" id="PS50830"/>
    </source>
</evidence>
<protein>
    <submittedName>
        <fullName evidence="5">Thermonuclease</fullName>
        <ecNumber evidence="5">3.1.31.1</ecNumber>
    </submittedName>
</protein>
<keyword evidence="3 5" id="KW-0378">Hydrolase</keyword>
<dbReference type="EMBL" id="CP036267">
    <property type="protein sequence ID" value="QDT33233.1"/>
    <property type="molecule type" value="Genomic_DNA"/>
</dbReference>
<gene>
    <name evidence="5" type="primary">nucH_1</name>
    <name evidence="5" type="ORF">Mal48_24860</name>
</gene>
<dbReference type="InterPro" id="IPR002071">
    <property type="entry name" value="Thermonucl_AS"/>
</dbReference>
<dbReference type="InterPro" id="IPR035437">
    <property type="entry name" value="SNase_OB-fold_sf"/>
</dbReference>
<accession>A0A517QNM3</accession>
<organism evidence="5 6">
    <name type="scientific">Thalassoglobus polymorphus</name>
    <dbReference type="NCBI Taxonomy" id="2527994"/>
    <lineage>
        <taxon>Bacteria</taxon>
        <taxon>Pseudomonadati</taxon>
        <taxon>Planctomycetota</taxon>
        <taxon>Planctomycetia</taxon>
        <taxon>Planctomycetales</taxon>
        <taxon>Planctomycetaceae</taxon>
        <taxon>Thalassoglobus</taxon>
    </lineage>
</organism>
<dbReference type="SUPFAM" id="SSF50199">
    <property type="entry name" value="Staphylococcal nuclease"/>
    <property type="match status" value="1"/>
</dbReference>
<dbReference type="Gene3D" id="2.40.50.90">
    <property type="match status" value="1"/>
</dbReference>
<dbReference type="SMART" id="SM00318">
    <property type="entry name" value="SNc"/>
    <property type="match status" value="1"/>
</dbReference>
<evidence type="ECO:0000256" key="2">
    <source>
        <dbReference type="ARBA" id="ARBA00022759"/>
    </source>
</evidence>
<dbReference type="PROSITE" id="PS01284">
    <property type="entry name" value="TNASE_2"/>
    <property type="match status" value="1"/>
</dbReference>
<dbReference type="Proteomes" id="UP000315724">
    <property type="component" value="Chromosome"/>
</dbReference>
<dbReference type="GO" id="GO:0003676">
    <property type="term" value="F:nucleic acid binding"/>
    <property type="evidence" value="ECO:0007669"/>
    <property type="project" value="InterPro"/>
</dbReference>
<evidence type="ECO:0000313" key="6">
    <source>
        <dbReference type="Proteomes" id="UP000315724"/>
    </source>
</evidence>
<dbReference type="RefSeq" id="WP_145199230.1">
    <property type="nucleotide sequence ID" value="NZ_CP036267.1"/>
</dbReference>
<reference evidence="5 6" key="1">
    <citation type="submission" date="2019-02" db="EMBL/GenBank/DDBJ databases">
        <title>Deep-cultivation of Planctomycetes and their phenomic and genomic characterization uncovers novel biology.</title>
        <authorList>
            <person name="Wiegand S."/>
            <person name="Jogler M."/>
            <person name="Boedeker C."/>
            <person name="Pinto D."/>
            <person name="Vollmers J."/>
            <person name="Rivas-Marin E."/>
            <person name="Kohn T."/>
            <person name="Peeters S.H."/>
            <person name="Heuer A."/>
            <person name="Rast P."/>
            <person name="Oberbeckmann S."/>
            <person name="Bunk B."/>
            <person name="Jeske O."/>
            <person name="Meyerdierks A."/>
            <person name="Storesund J.E."/>
            <person name="Kallscheuer N."/>
            <person name="Luecker S."/>
            <person name="Lage O.M."/>
            <person name="Pohl T."/>
            <person name="Merkel B.J."/>
            <person name="Hornburger P."/>
            <person name="Mueller R.-W."/>
            <person name="Bruemmer F."/>
            <person name="Labrenz M."/>
            <person name="Spormann A.M."/>
            <person name="Op den Camp H."/>
            <person name="Overmann J."/>
            <person name="Amann R."/>
            <person name="Jetten M.S.M."/>
            <person name="Mascher T."/>
            <person name="Medema M.H."/>
            <person name="Devos D.P."/>
            <person name="Kaster A.-K."/>
            <person name="Ovreas L."/>
            <person name="Rohde M."/>
            <person name="Galperin M.Y."/>
            <person name="Jogler C."/>
        </authorList>
    </citation>
    <scope>NUCLEOTIDE SEQUENCE [LARGE SCALE GENOMIC DNA]</scope>
    <source>
        <strain evidence="5 6">Mal48</strain>
    </source>
</reference>
<name>A0A517QNM3_9PLAN</name>
<dbReference type="OrthoDB" id="4376109at2"/>
<dbReference type="EC" id="3.1.31.1" evidence="5"/>
<dbReference type="CDD" id="cd00175">
    <property type="entry name" value="SNc"/>
    <property type="match status" value="1"/>
</dbReference>
<feature type="domain" description="TNase-like" evidence="4">
    <location>
        <begin position="42"/>
        <end position="171"/>
    </location>
</feature>
<dbReference type="PANTHER" id="PTHR12302:SF3">
    <property type="entry name" value="SERINE_THREONINE-PROTEIN KINASE 31"/>
    <property type="match status" value="1"/>
</dbReference>
<dbReference type="PANTHER" id="PTHR12302">
    <property type="entry name" value="EBNA2 BINDING PROTEIN P100"/>
    <property type="match status" value="1"/>
</dbReference>
<sequence>MASRLKYRKPRPFNFLLLLLLICWVAYRLGDFQQNEIPPASDQQAARVVRVIDGDTLLIDGDRRVRLIGVDTPETKHPKLPPQPFGDEATQFTVDMVEGKTVQLVFDKERYDRYQRVLAFVFVDDRFLNEELVAAGLATAEPRYRYRDDFKKRFIEAEKIAKEKRLGIWSLER</sequence>
<evidence type="ECO:0000256" key="3">
    <source>
        <dbReference type="ARBA" id="ARBA00022801"/>
    </source>
</evidence>
<dbReference type="InterPro" id="IPR016071">
    <property type="entry name" value="Staphylococal_nuclease_OB-fold"/>
</dbReference>
<evidence type="ECO:0000256" key="1">
    <source>
        <dbReference type="ARBA" id="ARBA00022722"/>
    </source>
</evidence>
<dbReference type="AlphaFoldDB" id="A0A517QNM3"/>
<keyword evidence="2" id="KW-0255">Endonuclease</keyword>
<dbReference type="PROSITE" id="PS50830">
    <property type="entry name" value="TNASE_3"/>
    <property type="match status" value="1"/>
</dbReference>
<dbReference type="KEGG" id="tpol:Mal48_24860"/>
<proteinExistence type="predicted"/>
<dbReference type="GO" id="GO:1990599">
    <property type="term" value="F:3' overhang single-stranded DNA endodeoxyribonuclease activity"/>
    <property type="evidence" value="ECO:0007669"/>
    <property type="project" value="UniProtKB-EC"/>
</dbReference>